<evidence type="ECO:0000256" key="2">
    <source>
        <dbReference type="ARBA" id="ARBA00022597"/>
    </source>
</evidence>
<dbReference type="InterPro" id="IPR018113">
    <property type="entry name" value="PTrfase_EIIB_Cys"/>
</dbReference>
<evidence type="ECO:0000256" key="5">
    <source>
        <dbReference type="ARBA" id="ARBA00022777"/>
    </source>
</evidence>
<evidence type="ECO:0000313" key="9">
    <source>
        <dbReference type="Proteomes" id="UP000095247"/>
    </source>
</evidence>
<dbReference type="PANTHER" id="PTHR30175">
    <property type="entry name" value="PHOSPHOTRANSFERASE SYSTEM TRANSPORT PROTEIN"/>
    <property type="match status" value="1"/>
</dbReference>
<evidence type="ECO:0000256" key="6">
    <source>
        <dbReference type="PROSITE-ProRule" id="PRU00421"/>
    </source>
</evidence>
<evidence type="ECO:0000259" key="7">
    <source>
        <dbReference type="PROSITE" id="PS51098"/>
    </source>
</evidence>
<keyword evidence="4" id="KW-0598">Phosphotransferase system</keyword>
<keyword evidence="3" id="KW-0808">Transferase</keyword>
<organism evidence="8 9">
    <name type="scientific">Brachyspira hampsonii</name>
    <dbReference type="NCBI Taxonomy" id="1287055"/>
    <lineage>
        <taxon>Bacteria</taxon>
        <taxon>Pseudomonadati</taxon>
        <taxon>Spirochaetota</taxon>
        <taxon>Spirochaetia</taxon>
        <taxon>Brachyspirales</taxon>
        <taxon>Brachyspiraceae</taxon>
        <taxon>Brachyspira</taxon>
    </lineage>
</organism>
<keyword evidence="1" id="KW-0813">Transport</keyword>
<evidence type="ECO:0000313" key="8">
    <source>
        <dbReference type="EMBL" id="OEJ15226.1"/>
    </source>
</evidence>
<accession>A0A1E5NGG7</accession>
<name>A0A1E5NGG7_9SPIR</name>
<dbReference type="GO" id="GO:0005886">
    <property type="term" value="C:plasma membrane"/>
    <property type="evidence" value="ECO:0007669"/>
    <property type="project" value="TreeGrafter"/>
</dbReference>
<dbReference type="Proteomes" id="UP000095247">
    <property type="component" value="Unassembled WGS sequence"/>
</dbReference>
<comment type="caution">
    <text evidence="8">The sequence shown here is derived from an EMBL/GenBank/DDBJ whole genome shotgun (WGS) entry which is preliminary data.</text>
</comment>
<dbReference type="GO" id="GO:0008982">
    <property type="term" value="F:protein-N(PI)-phosphohistidine-sugar phosphotransferase activity"/>
    <property type="evidence" value="ECO:0007669"/>
    <property type="project" value="InterPro"/>
</dbReference>
<dbReference type="GO" id="GO:0016301">
    <property type="term" value="F:kinase activity"/>
    <property type="evidence" value="ECO:0007669"/>
    <property type="project" value="UniProtKB-KW"/>
</dbReference>
<keyword evidence="2 8" id="KW-0762">Sugar transport</keyword>
<dbReference type="Pfam" id="PF00367">
    <property type="entry name" value="PTS_EIIB"/>
    <property type="match status" value="1"/>
</dbReference>
<dbReference type="InterPro" id="IPR050558">
    <property type="entry name" value="PTS_Sugar-Specific_Components"/>
</dbReference>
<feature type="active site" description="Phosphocysteine intermediate; for EIIB activity" evidence="6">
    <location>
        <position position="27"/>
    </location>
</feature>
<dbReference type="SUPFAM" id="SSF55604">
    <property type="entry name" value="Glucose permease domain IIB"/>
    <property type="match status" value="1"/>
</dbReference>
<reference evidence="8 9" key="1">
    <citation type="submission" date="2016-08" db="EMBL/GenBank/DDBJ databases">
        <title>Characterization and recognition of Brachyspira hampsonii sp. nov., a novel intestinal spirochete that is pathogenic to pigs.</title>
        <authorList>
            <person name="Mirajkar N."/>
            <person name="La T."/>
            <person name="Phillips N."/>
            <person name="Hampson D."/>
            <person name="Gebhart C."/>
        </authorList>
    </citation>
    <scope>NUCLEOTIDE SEQUENCE [LARGE SCALE GENOMIC DNA]</scope>
    <source>
        <strain evidence="8 9">P280/1</strain>
    </source>
</reference>
<proteinExistence type="predicted"/>
<dbReference type="Gene3D" id="3.30.1360.60">
    <property type="entry name" value="Glucose permease domain IIB"/>
    <property type="match status" value="1"/>
</dbReference>
<feature type="domain" description="PTS EIIB type-1" evidence="7">
    <location>
        <begin position="5"/>
        <end position="88"/>
    </location>
</feature>
<evidence type="ECO:0000256" key="4">
    <source>
        <dbReference type="ARBA" id="ARBA00022683"/>
    </source>
</evidence>
<dbReference type="PANTHER" id="PTHR30175:SF7">
    <property type="entry name" value="NEGATIVE REGULATOR OF SACY ACTIVITY"/>
    <property type="match status" value="1"/>
</dbReference>
<evidence type="ECO:0000256" key="1">
    <source>
        <dbReference type="ARBA" id="ARBA00022448"/>
    </source>
</evidence>
<dbReference type="EMBL" id="MDCO01000006">
    <property type="protein sequence ID" value="OEJ15226.1"/>
    <property type="molecule type" value="Genomic_DNA"/>
</dbReference>
<dbReference type="PROSITE" id="PS01035">
    <property type="entry name" value="PTS_EIIB_TYPE_1_CYS"/>
    <property type="match status" value="1"/>
</dbReference>
<protein>
    <submittedName>
        <fullName evidence="8">PTS sugar transporter subunit IIABC</fullName>
    </submittedName>
</protein>
<dbReference type="InterPro" id="IPR036878">
    <property type="entry name" value="Glu_permease_IIB"/>
</dbReference>
<dbReference type="GO" id="GO:0009401">
    <property type="term" value="P:phosphoenolpyruvate-dependent sugar phosphotransferase system"/>
    <property type="evidence" value="ECO:0007669"/>
    <property type="project" value="UniProtKB-KW"/>
</dbReference>
<evidence type="ECO:0000256" key="3">
    <source>
        <dbReference type="ARBA" id="ARBA00022679"/>
    </source>
</evidence>
<dbReference type="RefSeq" id="WP_069725786.1">
    <property type="nucleotide sequence ID" value="NZ_MDCO01000006.1"/>
</dbReference>
<sequence length="91" mass="10633">MEVNYKKMAEDIISKVGKDNIELVSYCGTRLRLVVKNREQIKYDEIEKMEGVIFAFYGFGKYQIILSGYTAMAIYYEMEALGIKTHNKYNL</sequence>
<dbReference type="PROSITE" id="PS51098">
    <property type="entry name" value="PTS_EIIB_TYPE_1"/>
    <property type="match status" value="1"/>
</dbReference>
<dbReference type="InterPro" id="IPR001996">
    <property type="entry name" value="PTS_IIB_1"/>
</dbReference>
<dbReference type="GO" id="GO:0090589">
    <property type="term" value="F:protein-phosphocysteine-trehalose phosphotransferase system transporter activity"/>
    <property type="evidence" value="ECO:0007669"/>
    <property type="project" value="TreeGrafter"/>
</dbReference>
<dbReference type="AlphaFoldDB" id="A0A1E5NGG7"/>
<dbReference type="GO" id="GO:0015771">
    <property type="term" value="P:trehalose transport"/>
    <property type="evidence" value="ECO:0007669"/>
    <property type="project" value="TreeGrafter"/>
</dbReference>
<keyword evidence="5" id="KW-0418">Kinase</keyword>
<gene>
    <name evidence="8" type="ORF">BFL38_13025</name>
</gene>